<evidence type="ECO:0008006" key="5">
    <source>
        <dbReference type="Google" id="ProtNLM"/>
    </source>
</evidence>
<feature type="compositionally biased region" description="Polar residues" evidence="1">
    <location>
        <begin position="79"/>
        <end position="88"/>
    </location>
</feature>
<reference evidence="3 4" key="1">
    <citation type="submission" date="2016-10" db="EMBL/GenBank/DDBJ databases">
        <authorList>
            <person name="de Groot N.N."/>
        </authorList>
    </citation>
    <scope>NUCLEOTIDE SEQUENCE [LARGE SCALE GENOMIC DNA]</scope>
    <source>
        <strain evidence="3 4">DSM 19886</strain>
    </source>
</reference>
<feature type="signal peptide" evidence="2">
    <location>
        <begin position="1"/>
        <end position="21"/>
    </location>
</feature>
<dbReference type="AlphaFoldDB" id="A0A1G9WX35"/>
<sequence length="223" mass="25740">MKTIRKQISSVLLFFTVISFAQITPEQKKMMDEVEKKAAEVQRIADSLMNTPQIRNIMANMEELEEDYDNERQQQSQQKKGSPSNIEESGQDKWSAILFLDGKRYNYDIIDKDKSKVFYDEGIWIELRQDKLPEIIFEFPTIERWSAIGQYDFKLPDFNSVDGREPITLYFVQAKDTIVFKNGAIKASLRSRVINVEYEGFGGDNSSSRSLAPIKGSFHATLQ</sequence>
<keyword evidence="4" id="KW-1185">Reference proteome</keyword>
<feature type="region of interest" description="Disordered" evidence="1">
    <location>
        <begin position="66"/>
        <end position="89"/>
    </location>
</feature>
<dbReference type="EMBL" id="FNGV01000016">
    <property type="protein sequence ID" value="SDM89058.1"/>
    <property type="molecule type" value="Genomic_DNA"/>
</dbReference>
<evidence type="ECO:0000313" key="4">
    <source>
        <dbReference type="Proteomes" id="UP000199440"/>
    </source>
</evidence>
<evidence type="ECO:0000256" key="1">
    <source>
        <dbReference type="SAM" id="MobiDB-lite"/>
    </source>
</evidence>
<evidence type="ECO:0000256" key="2">
    <source>
        <dbReference type="SAM" id="SignalP"/>
    </source>
</evidence>
<dbReference type="STRING" id="192904.SAMN04488514_11697"/>
<dbReference type="RefSeq" id="WP_089894844.1">
    <property type="nucleotide sequence ID" value="NZ_FNGV01000016.1"/>
</dbReference>
<name>A0A1G9WX35_9FLAO</name>
<evidence type="ECO:0000313" key="3">
    <source>
        <dbReference type="EMBL" id="SDM89058.1"/>
    </source>
</evidence>
<gene>
    <name evidence="3" type="ORF">SAMN04488514_11697</name>
</gene>
<accession>A0A1G9WX35</accession>
<proteinExistence type="predicted"/>
<feature type="chain" id="PRO_5011781874" description="Outer membrane lipoprotein carrier protein LolA" evidence="2">
    <location>
        <begin position="22"/>
        <end position="223"/>
    </location>
</feature>
<dbReference type="Proteomes" id="UP000199440">
    <property type="component" value="Unassembled WGS sequence"/>
</dbReference>
<protein>
    <recommendedName>
        <fullName evidence="5">Outer membrane lipoprotein carrier protein LolA</fullName>
    </recommendedName>
</protein>
<organism evidence="3 4">
    <name type="scientific">Kriegella aquimaris</name>
    <dbReference type="NCBI Taxonomy" id="192904"/>
    <lineage>
        <taxon>Bacteria</taxon>
        <taxon>Pseudomonadati</taxon>
        <taxon>Bacteroidota</taxon>
        <taxon>Flavobacteriia</taxon>
        <taxon>Flavobacteriales</taxon>
        <taxon>Flavobacteriaceae</taxon>
        <taxon>Kriegella</taxon>
    </lineage>
</organism>
<keyword evidence="2" id="KW-0732">Signal</keyword>